<organism evidence="1 2">
    <name type="scientific">Gracilibacillus pellucidus</name>
    <dbReference type="NCBI Taxonomy" id="3095368"/>
    <lineage>
        <taxon>Bacteria</taxon>
        <taxon>Bacillati</taxon>
        <taxon>Bacillota</taxon>
        <taxon>Bacilli</taxon>
        <taxon>Bacillales</taxon>
        <taxon>Bacillaceae</taxon>
        <taxon>Gracilibacillus</taxon>
    </lineage>
</organism>
<name>A0ACC6M107_9BACI</name>
<evidence type="ECO:0000313" key="2">
    <source>
        <dbReference type="Proteomes" id="UP001277972"/>
    </source>
</evidence>
<sequence length="99" mass="11497">MKGLGELDVVGLNFKTNTAYLCEVTTHIRGLQYGNNLETVQKIKKKHEVQKEYANIILSNFSNKVYMFWSPYVQIGYTTNELKKIDMLETVINKDYTAR</sequence>
<reference evidence="1" key="1">
    <citation type="submission" date="2023-11" db="EMBL/GenBank/DDBJ databases">
        <title>Gracilibacillus pellucida a moderately halophilic bacterium isolated from saline soil in Xinjiang province.</title>
        <authorList>
            <person name="Zhang Z."/>
            <person name="Tan F."/>
            <person name="Wang Y."/>
            <person name="Xia M."/>
        </authorList>
    </citation>
    <scope>NUCLEOTIDE SEQUENCE</scope>
    <source>
        <strain evidence="1">S3-1-1</strain>
    </source>
</reference>
<evidence type="ECO:0000313" key="1">
    <source>
        <dbReference type="EMBL" id="MDX8044620.1"/>
    </source>
</evidence>
<gene>
    <name evidence="1" type="ORF">SH601_01355</name>
</gene>
<dbReference type="EMBL" id="JAWZSR010000001">
    <property type="protein sequence ID" value="MDX8044620.1"/>
    <property type="molecule type" value="Genomic_DNA"/>
</dbReference>
<comment type="caution">
    <text evidence="1">The sequence shown here is derived from an EMBL/GenBank/DDBJ whole genome shotgun (WGS) entry which is preliminary data.</text>
</comment>
<proteinExistence type="predicted"/>
<keyword evidence="2" id="KW-1185">Reference proteome</keyword>
<accession>A0ACC6M107</accession>
<protein>
    <submittedName>
        <fullName evidence="1">Uncharacterized protein</fullName>
    </submittedName>
</protein>
<dbReference type="Proteomes" id="UP001277972">
    <property type="component" value="Unassembled WGS sequence"/>
</dbReference>